<dbReference type="SMART" id="SM00448">
    <property type="entry name" value="REC"/>
    <property type="match status" value="1"/>
</dbReference>
<dbReference type="InterPro" id="IPR052020">
    <property type="entry name" value="Cyclic_di-GMP/3'3'-cGAMP_PDE"/>
</dbReference>
<dbReference type="Gene3D" id="3.40.50.2300">
    <property type="match status" value="1"/>
</dbReference>
<evidence type="ECO:0000256" key="1">
    <source>
        <dbReference type="PROSITE-ProRule" id="PRU00169"/>
    </source>
</evidence>
<dbReference type="SUPFAM" id="SSF109604">
    <property type="entry name" value="HD-domain/PDEase-like"/>
    <property type="match status" value="1"/>
</dbReference>
<gene>
    <name evidence="4" type="ORF">ENJ15_07460</name>
</gene>
<accession>A0A7V5RQY6</accession>
<feature type="domain" description="HD-GYP" evidence="3">
    <location>
        <begin position="126"/>
        <end position="322"/>
    </location>
</feature>
<protein>
    <submittedName>
        <fullName evidence="4">Response regulator</fullName>
    </submittedName>
</protein>
<comment type="caution">
    <text evidence="4">The sequence shown here is derived from an EMBL/GenBank/DDBJ whole genome shotgun (WGS) entry which is preliminary data.</text>
</comment>
<dbReference type="PROSITE" id="PS50110">
    <property type="entry name" value="RESPONSE_REGULATORY"/>
    <property type="match status" value="1"/>
</dbReference>
<dbReference type="Pfam" id="PF13487">
    <property type="entry name" value="HD_5"/>
    <property type="match status" value="1"/>
</dbReference>
<dbReference type="InterPro" id="IPR003607">
    <property type="entry name" value="HD/PDEase_dom"/>
</dbReference>
<keyword evidence="1" id="KW-0597">Phosphoprotein</keyword>
<dbReference type="Gene3D" id="1.10.3210.10">
    <property type="entry name" value="Hypothetical protein af1432"/>
    <property type="match status" value="1"/>
</dbReference>
<dbReference type="Proteomes" id="UP000885771">
    <property type="component" value="Unassembled WGS sequence"/>
</dbReference>
<proteinExistence type="predicted"/>
<reference evidence="4" key="1">
    <citation type="journal article" date="2020" name="mSystems">
        <title>Genome- and Community-Level Interaction Insights into Carbon Utilization and Element Cycling Functions of Hydrothermarchaeota in Hydrothermal Sediment.</title>
        <authorList>
            <person name="Zhou Z."/>
            <person name="Liu Y."/>
            <person name="Xu W."/>
            <person name="Pan J."/>
            <person name="Luo Z.H."/>
            <person name="Li M."/>
        </authorList>
    </citation>
    <scope>NUCLEOTIDE SEQUENCE [LARGE SCALE GENOMIC DNA]</scope>
    <source>
        <strain evidence="4">HyVt-460</strain>
    </source>
</reference>
<dbReference type="PANTHER" id="PTHR45228">
    <property type="entry name" value="CYCLIC DI-GMP PHOSPHODIESTERASE TM_0186-RELATED"/>
    <property type="match status" value="1"/>
</dbReference>
<dbReference type="InterPro" id="IPR001789">
    <property type="entry name" value="Sig_transdc_resp-reg_receiver"/>
</dbReference>
<dbReference type="PROSITE" id="PS51832">
    <property type="entry name" value="HD_GYP"/>
    <property type="match status" value="1"/>
</dbReference>
<dbReference type="InterPro" id="IPR011006">
    <property type="entry name" value="CheY-like_superfamily"/>
</dbReference>
<dbReference type="CDD" id="cd00077">
    <property type="entry name" value="HDc"/>
    <property type="match status" value="1"/>
</dbReference>
<evidence type="ECO:0000313" key="4">
    <source>
        <dbReference type="EMBL" id="HHM02837.1"/>
    </source>
</evidence>
<evidence type="ECO:0000259" key="2">
    <source>
        <dbReference type="PROSITE" id="PS50110"/>
    </source>
</evidence>
<dbReference type="Pfam" id="PF00072">
    <property type="entry name" value="Response_reg"/>
    <property type="match status" value="1"/>
</dbReference>
<evidence type="ECO:0000259" key="3">
    <source>
        <dbReference type="PROSITE" id="PS51832"/>
    </source>
</evidence>
<name>A0A7V5RQY6_CALAY</name>
<feature type="domain" description="Response regulatory" evidence="2">
    <location>
        <begin position="3"/>
        <end position="118"/>
    </location>
</feature>
<dbReference type="EMBL" id="DRLI01000286">
    <property type="protein sequence ID" value="HHM02837.1"/>
    <property type="molecule type" value="Genomic_DNA"/>
</dbReference>
<sequence>MAKILIIDDYAESIALIKSFFLTESHSFISASSGEEGIKLVFEEQPDLILLDVQMPGIDGFEVCKKLKKHQEAKNIPIILITGLDDNRARAFSYELNVEFLTKPFNIYELKMRVRTILELQSYKKQLRSAEDLIFKMAMIAEVKDAYAQGSSLRLASHAHFFATELGLDAQDTLDVARGGLLHAIGKIEIEEKILSKPGPLTPDEFEKIRTYPIVGERIVEPISSLHGTLPIVRSHKEMYDGTGYPDQLEGEDIPFLARIISLSGSYNALTTDRPYRKALSVDNALEVMERETGNGKFDPDIFKEFKKIHQSVDVRKIPELSLEAFH</sequence>
<dbReference type="PANTHER" id="PTHR45228:SF1">
    <property type="entry name" value="CYCLIC DI-GMP PHOSPHODIESTERASE TM_0186"/>
    <property type="match status" value="1"/>
</dbReference>
<dbReference type="InterPro" id="IPR037522">
    <property type="entry name" value="HD_GYP_dom"/>
</dbReference>
<dbReference type="AlphaFoldDB" id="A0A7V5RQY6"/>
<dbReference type="SUPFAM" id="SSF52172">
    <property type="entry name" value="CheY-like"/>
    <property type="match status" value="1"/>
</dbReference>
<feature type="modified residue" description="4-aspartylphosphate" evidence="1">
    <location>
        <position position="52"/>
    </location>
</feature>
<organism evidence="4">
    <name type="scientific">Caldithrix abyssi</name>
    <dbReference type="NCBI Taxonomy" id="187145"/>
    <lineage>
        <taxon>Bacteria</taxon>
        <taxon>Pseudomonadati</taxon>
        <taxon>Calditrichota</taxon>
        <taxon>Calditrichia</taxon>
        <taxon>Calditrichales</taxon>
        <taxon>Calditrichaceae</taxon>
        <taxon>Caldithrix</taxon>
    </lineage>
</organism>
<dbReference type="GO" id="GO:0000160">
    <property type="term" value="P:phosphorelay signal transduction system"/>
    <property type="evidence" value="ECO:0007669"/>
    <property type="project" value="InterPro"/>
</dbReference>